<protein>
    <submittedName>
        <fullName evidence="1">Uncharacterized protein</fullName>
    </submittedName>
</protein>
<keyword evidence="2" id="KW-1185">Reference proteome</keyword>
<organism evidence="1 2">
    <name type="scientific">Chitinophaga pollutisoli</name>
    <dbReference type="NCBI Taxonomy" id="3133966"/>
    <lineage>
        <taxon>Bacteria</taxon>
        <taxon>Pseudomonadati</taxon>
        <taxon>Bacteroidota</taxon>
        <taxon>Chitinophagia</taxon>
        <taxon>Chitinophagales</taxon>
        <taxon>Chitinophagaceae</taxon>
        <taxon>Chitinophaga</taxon>
    </lineage>
</organism>
<name>A0ABZ2YI51_9BACT</name>
<dbReference type="RefSeq" id="WP_341834049.1">
    <property type="nucleotide sequence ID" value="NZ_CP149822.1"/>
</dbReference>
<sequence length="55" mass="6143">MEDDEKEEKEIQIEMGAAANENPFIVAGDHSLPPSVFTIVAGQEPEDELHHRPDE</sequence>
<evidence type="ECO:0000313" key="2">
    <source>
        <dbReference type="Proteomes" id="UP001485459"/>
    </source>
</evidence>
<dbReference type="EMBL" id="CP149822">
    <property type="protein sequence ID" value="WZN39042.1"/>
    <property type="molecule type" value="Genomic_DNA"/>
</dbReference>
<proteinExistence type="predicted"/>
<reference evidence="2" key="1">
    <citation type="submission" date="2024-03" db="EMBL/GenBank/DDBJ databases">
        <title>Chitinophaga horti sp. nov., isolated from garden soil.</title>
        <authorList>
            <person name="Lee D.S."/>
            <person name="Han D.M."/>
            <person name="Baek J.H."/>
            <person name="Choi D.G."/>
            <person name="Jeon J.H."/>
            <person name="Jeon C.O."/>
        </authorList>
    </citation>
    <scope>NUCLEOTIDE SEQUENCE [LARGE SCALE GENOMIC DNA]</scope>
    <source>
        <strain evidence="2">GPA1</strain>
    </source>
</reference>
<accession>A0ABZ2YI51</accession>
<gene>
    <name evidence="1" type="ORF">WJU16_13625</name>
</gene>
<evidence type="ECO:0000313" key="1">
    <source>
        <dbReference type="EMBL" id="WZN39042.1"/>
    </source>
</evidence>
<dbReference type="Proteomes" id="UP001485459">
    <property type="component" value="Chromosome"/>
</dbReference>